<evidence type="ECO:0000313" key="3">
    <source>
        <dbReference type="EMBL" id="KAE9971012.1"/>
    </source>
</evidence>
<gene>
    <name evidence="3" type="ORF">EG328_005939</name>
</gene>
<dbReference type="PROSITE" id="PS51257">
    <property type="entry name" value="PROKAR_LIPOPROTEIN"/>
    <property type="match status" value="1"/>
</dbReference>
<name>A0A8H3UHW5_VENIN</name>
<organism evidence="3 4">
    <name type="scientific">Venturia inaequalis</name>
    <name type="common">Apple scab fungus</name>
    <dbReference type="NCBI Taxonomy" id="5025"/>
    <lineage>
        <taxon>Eukaryota</taxon>
        <taxon>Fungi</taxon>
        <taxon>Dikarya</taxon>
        <taxon>Ascomycota</taxon>
        <taxon>Pezizomycotina</taxon>
        <taxon>Dothideomycetes</taxon>
        <taxon>Pleosporomycetidae</taxon>
        <taxon>Venturiales</taxon>
        <taxon>Venturiaceae</taxon>
        <taxon>Venturia</taxon>
    </lineage>
</organism>
<evidence type="ECO:0000313" key="4">
    <source>
        <dbReference type="Proteomes" id="UP000447873"/>
    </source>
</evidence>
<accession>A0A8H3UHW5</accession>
<sequence>MATTATKSRTFATSSPTTLFSASTSCFVGKAWYTTCLGLDDTCIPRTTPASKGEPPAFLVLPTESSASCLPYGWQTDVWYPPGRCPVSYEVVQSSTNFVTFPETATETHGTGCPYLFAYNEARIYPSLSAADLITTGCFSRIRSKTYIPASTSIKTNSGSLLVPVYNTDPVNGVVETLWSSSMYTETITIVQVFGSKITTIIVFAPSVKIRYSAVTLSESLQTTTQSESQTSSKSQTPSTSTSSPAKHHKELTREETTGIGISVPLAFLGIFLGVLALLVHRRHKKKLRNKELEDGGNADYRSLKPELGTDAETQRYELHGNTNAAELDAVDTSYLEELGAEPDSTAGGNMIKIAGTDVDAGLVVVKDKS</sequence>
<dbReference type="EMBL" id="WNWS01000312">
    <property type="protein sequence ID" value="KAE9971012.1"/>
    <property type="molecule type" value="Genomic_DNA"/>
</dbReference>
<protein>
    <submittedName>
        <fullName evidence="3">Uncharacterized protein</fullName>
    </submittedName>
</protein>
<proteinExistence type="predicted"/>
<feature type="region of interest" description="Disordered" evidence="1">
    <location>
        <begin position="223"/>
        <end position="254"/>
    </location>
</feature>
<comment type="caution">
    <text evidence="3">The sequence shown here is derived from an EMBL/GenBank/DDBJ whole genome shotgun (WGS) entry which is preliminary data.</text>
</comment>
<dbReference type="AlphaFoldDB" id="A0A8H3UHW5"/>
<reference evidence="3 4" key="1">
    <citation type="submission" date="2018-12" db="EMBL/GenBank/DDBJ databases">
        <title>Venturia inaequalis Genome Resource.</title>
        <authorList>
            <person name="Lichtner F.J."/>
        </authorList>
    </citation>
    <scope>NUCLEOTIDE SEQUENCE [LARGE SCALE GENOMIC DNA]</scope>
    <source>
        <strain evidence="3 4">120213</strain>
    </source>
</reference>
<dbReference type="Proteomes" id="UP000447873">
    <property type="component" value="Unassembled WGS sequence"/>
</dbReference>
<keyword evidence="2" id="KW-1133">Transmembrane helix</keyword>
<feature type="transmembrane region" description="Helical" evidence="2">
    <location>
        <begin position="260"/>
        <end position="280"/>
    </location>
</feature>
<feature type="compositionally biased region" description="Low complexity" evidence="1">
    <location>
        <begin position="223"/>
        <end position="245"/>
    </location>
</feature>
<keyword evidence="2" id="KW-0472">Membrane</keyword>
<evidence type="ECO:0000256" key="1">
    <source>
        <dbReference type="SAM" id="MobiDB-lite"/>
    </source>
</evidence>
<keyword evidence="2" id="KW-0812">Transmembrane</keyword>
<evidence type="ECO:0000256" key="2">
    <source>
        <dbReference type="SAM" id="Phobius"/>
    </source>
</evidence>